<evidence type="ECO:0008006" key="3">
    <source>
        <dbReference type="Google" id="ProtNLM"/>
    </source>
</evidence>
<dbReference type="STRING" id="1423719.FC66_GL000465"/>
<evidence type="ECO:0000313" key="1">
    <source>
        <dbReference type="EMBL" id="KRK45159.1"/>
    </source>
</evidence>
<dbReference type="RefSeq" id="WP_057974724.1">
    <property type="nucleotide sequence ID" value="NZ_AZDI01000013.1"/>
</dbReference>
<comment type="caution">
    <text evidence="1">The sequence shown here is derived from an EMBL/GenBank/DDBJ whole genome shotgun (WGS) entry which is preliminary data.</text>
</comment>
<dbReference type="EMBL" id="AZDI01000013">
    <property type="protein sequence ID" value="KRK45159.1"/>
    <property type="molecule type" value="Genomic_DNA"/>
</dbReference>
<accession>A0A0R1HRJ4</accession>
<protein>
    <recommendedName>
        <fullName evidence="3">Nucleotidyltransferase</fullName>
    </recommendedName>
</protein>
<dbReference type="OrthoDB" id="2325119at2"/>
<organism evidence="1 2">
    <name type="scientific">Dellaglioa algida DSM 15638</name>
    <dbReference type="NCBI Taxonomy" id="1423719"/>
    <lineage>
        <taxon>Bacteria</taxon>
        <taxon>Bacillati</taxon>
        <taxon>Bacillota</taxon>
        <taxon>Bacilli</taxon>
        <taxon>Lactobacillales</taxon>
        <taxon>Lactobacillaceae</taxon>
        <taxon>Dellaglioa</taxon>
    </lineage>
</organism>
<name>A0A0R1HRJ4_9LACO</name>
<dbReference type="PATRIC" id="fig|1423719.4.peg.469"/>
<proteinExistence type="predicted"/>
<dbReference type="AlphaFoldDB" id="A0A0R1HRJ4"/>
<sequence>MIDVKNSLDKLQWTAEHHYLHIIAKHDFMRAWAVQFELAYTDFRTIQLALQLSGKQHETLVKFTDAYDRLYVFEYEFAANGLDAFYSKFTTQDDLNDYEKAKDDLLAQILVIKELGAND</sequence>
<gene>
    <name evidence="1" type="ORF">FC66_GL000465</name>
</gene>
<evidence type="ECO:0000313" key="2">
    <source>
        <dbReference type="Proteomes" id="UP000051450"/>
    </source>
</evidence>
<dbReference type="Proteomes" id="UP000051450">
    <property type="component" value="Unassembled WGS sequence"/>
</dbReference>
<keyword evidence="2" id="KW-1185">Reference proteome</keyword>
<reference evidence="1 2" key="1">
    <citation type="journal article" date="2015" name="Genome Announc.">
        <title>Expanding the biotechnology potential of lactobacilli through comparative genomics of 213 strains and associated genera.</title>
        <authorList>
            <person name="Sun Z."/>
            <person name="Harris H.M."/>
            <person name="McCann A."/>
            <person name="Guo C."/>
            <person name="Argimon S."/>
            <person name="Zhang W."/>
            <person name="Yang X."/>
            <person name="Jeffery I.B."/>
            <person name="Cooney J.C."/>
            <person name="Kagawa T.F."/>
            <person name="Liu W."/>
            <person name="Song Y."/>
            <person name="Salvetti E."/>
            <person name="Wrobel A."/>
            <person name="Rasinkangas P."/>
            <person name="Parkhill J."/>
            <person name="Rea M.C."/>
            <person name="O'Sullivan O."/>
            <person name="Ritari J."/>
            <person name="Douillard F.P."/>
            <person name="Paul Ross R."/>
            <person name="Yang R."/>
            <person name="Briner A.E."/>
            <person name="Felis G.E."/>
            <person name="de Vos W.M."/>
            <person name="Barrangou R."/>
            <person name="Klaenhammer T.R."/>
            <person name="Caufield P.W."/>
            <person name="Cui Y."/>
            <person name="Zhang H."/>
            <person name="O'Toole P.W."/>
        </authorList>
    </citation>
    <scope>NUCLEOTIDE SEQUENCE [LARGE SCALE GENOMIC DNA]</scope>
    <source>
        <strain evidence="1 2">DSM 15638</strain>
    </source>
</reference>